<evidence type="ECO:0000256" key="12">
    <source>
        <dbReference type="SAM" id="SignalP"/>
    </source>
</evidence>
<evidence type="ECO:0000256" key="3">
    <source>
        <dbReference type="ARBA" id="ARBA00009195"/>
    </source>
</evidence>
<dbReference type="PROSITE" id="PS50836">
    <property type="entry name" value="DOMON"/>
    <property type="match status" value="1"/>
</dbReference>
<evidence type="ECO:0000256" key="11">
    <source>
        <dbReference type="SAM" id="Phobius"/>
    </source>
</evidence>
<keyword evidence="17" id="KW-1185">Reference proteome</keyword>
<dbReference type="GO" id="GO:0099072">
    <property type="term" value="P:regulation of postsynaptic membrane neurotransmitter receptor levels"/>
    <property type="evidence" value="ECO:0007669"/>
    <property type="project" value="TreeGrafter"/>
</dbReference>
<evidence type="ECO:0000259" key="13">
    <source>
        <dbReference type="PROSITE" id="PS50836"/>
    </source>
</evidence>
<evidence type="ECO:0000256" key="9">
    <source>
        <dbReference type="ARBA" id="ARBA00023136"/>
    </source>
</evidence>
<comment type="cofactor">
    <cofactor evidence="1">
        <name>heme b</name>
        <dbReference type="ChEBI" id="CHEBI:60344"/>
    </cofactor>
</comment>
<dbReference type="Proteomes" id="UP000549394">
    <property type="component" value="Unassembled WGS sequence"/>
</dbReference>
<feature type="domain" description="Reelin" evidence="15">
    <location>
        <begin position="6"/>
        <end position="175"/>
    </location>
</feature>
<comment type="caution">
    <text evidence="16">The sequence shown here is derived from an EMBL/GenBank/DDBJ whole genome shotgun (WGS) entry which is preliminary data.</text>
</comment>
<keyword evidence="10" id="KW-0325">Glycoprotein</keyword>
<dbReference type="CDD" id="cd08760">
    <property type="entry name" value="Cyt_b561_FRRS1_like"/>
    <property type="match status" value="1"/>
</dbReference>
<gene>
    <name evidence="16" type="ORF">DGYR_LOCUS10516</name>
</gene>
<dbReference type="Gene3D" id="2.60.40.4060">
    <property type="entry name" value="Reeler domain"/>
    <property type="match status" value="1"/>
</dbReference>
<dbReference type="OrthoDB" id="6372137at2759"/>
<keyword evidence="12" id="KW-0732">Signal</keyword>
<accession>A0A7I8W4Z7</accession>
<evidence type="ECO:0000256" key="6">
    <source>
        <dbReference type="ARBA" id="ARBA00022982"/>
    </source>
</evidence>
<dbReference type="InterPro" id="IPR006593">
    <property type="entry name" value="Cyt_b561/ferric_Rdtase_TM"/>
</dbReference>
<comment type="subcellular location">
    <subcellularLocation>
        <location evidence="2">Membrane</location>
        <topology evidence="2">Multi-pass membrane protein</topology>
    </subcellularLocation>
</comment>
<dbReference type="Pfam" id="PF03188">
    <property type="entry name" value="Cytochrom_B561"/>
    <property type="match status" value="1"/>
</dbReference>
<evidence type="ECO:0000259" key="15">
    <source>
        <dbReference type="PROSITE" id="PS51019"/>
    </source>
</evidence>
<feature type="transmembrane region" description="Helical" evidence="11">
    <location>
        <begin position="500"/>
        <end position="519"/>
    </location>
</feature>
<keyword evidence="5 11" id="KW-0812">Transmembrane</keyword>
<dbReference type="Pfam" id="PF03351">
    <property type="entry name" value="DOMON"/>
    <property type="match status" value="1"/>
</dbReference>
<evidence type="ECO:0000256" key="4">
    <source>
        <dbReference type="ARBA" id="ARBA00022448"/>
    </source>
</evidence>
<feature type="signal peptide" evidence="12">
    <location>
        <begin position="1"/>
        <end position="16"/>
    </location>
</feature>
<dbReference type="GO" id="GO:1900449">
    <property type="term" value="P:regulation of glutamate receptor signaling pathway"/>
    <property type="evidence" value="ECO:0007669"/>
    <property type="project" value="InterPro"/>
</dbReference>
<evidence type="ECO:0000313" key="16">
    <source>
        <dbReference type="EMBL" id="CAD5122750.1"/>
    </source>
</evidence>
<keyword evidence="7 11" id="KW-1133">Transmembrane helix</keyword>
<dbReference type="CDD" id="cd09628">
    <property type="entry name" value="DOMON_SDR_2_like"/>
    <property type="match status" value="1"/>
</dbReference>
<keyword evidence="4" id="KW-0813">Transport</keyword>
<dbReference type="SMART" id="SM00664">
    <property type="entry name" value="DoH"/>
    <property type="match status" value="1"/>
</dbReference>
<keyword evidence="8" id="KW-0408">Iron</keyword>
<keyword evidence="9 11" id="KW-0472">Membrane</keyword>
<dbReference type="AlphaFoldDB" id="A0A7I8W4Z7"/>
<protein>
    <submittedName>
        <fullName evidence="16">DgyrCDS11159</fullName>
    </submittedName>
</protein>
<sequence>MREIIAFLLIASSAVCQDDPCNGFSFANNMSPNYGIAKNRRYEITIDNVDISRSYYRPYQTIKVTIRSLSEDKFTGFLIRAEANSTIEGAEQVGFFDFDPQNDRICKTSRGNSVKNYRESGWTSKSFYWRAKTSYGSVQFKAIIYEYDRKWSIVSSILKDPHVERVPKVLTFIDTEGCGVTKGCYREPSGCQDGSCSLLLAWTVEDNVVQFQMSALTNGYIALGFSKDQYMGDDSVVECVNQEETKRVIVQYSYNDGQSNKVLEQLSDFDAYQGGKIIRCEFKRRKLIRDNSEGKIFNLDESYYLLLARGSVKNGKKLMHFLRPGVEPLVSTKKVDLDSHPNLSGKARYPLVKLHGCLMLIAWMILSSMGILMARYYKPIWPNKRSCNERIWFCVHRVCMASCAILTLIGVIIIFIQVGGYSTFDDFPKKAHPPLGIIVCILSILNPLMALIRCDYNGKRKKWRVVFNWFHWLFGTITVLISMPTVFIGLSMQKAAVPSWATWVMMAFFLFHLIVELLLEIHGCINSRKQKERDERELLARQNHPSLEPPLKEPKPVGQKFKTTVLAVYVVVWFLLGVVMVIAVAAG</sequence>
<dbReference type="Gene3D" id="1.20.120.1770">
    <property type="match status" value="1"/>
</dbReference>
<feature type="domain" description="DOMON" evidence="13">
    <location>
        <begin position="196"/>
        <end position="310"/>
    </location>
</feature>
<proteinExistence type="inferred from homology"/>
<keyword evidence="6" id="KW-0249">Electron transport</keyword>
<feature type="domain" description="Cytochrome b561" evidence="14">
    <location>
        <begin position="318"/>
        <end position="528"/>
    </location>
</feature>
<evidence type="ECO:0000256" key="7">
    <source>
        <dbReference type="ARBA" id="ARBA00022989"/>
    </source>
</evidence>
<feature type="transmembrane region" description="Helical" evidence="11">
    <location>
        <begin position="358"/>
        <end position="377"/>
    </location>
</feature>
<evidence type="ECO:0000256" key="10">
    <source>
        <dbReference type="ARBA" id="ARBA00023180"/>
    </source>
</evidence>
<organism evidence="16 17">
    <name type="scientific">Dimorphilus gyrociliatus</name>
    <dbReference type="NCBI Taxonomy" id="2664684"/>
    <lineage>
        <taxon>Eukaryota</taxon>
        <taxon>Metazoa</taxon>
        <taxon>Spiralia</taxon>
        <taxon>Lophotrochozoa</taxon>
        <taxon>Annelida</taxon>
        <taxon>Polychaeta</taxon>
        <taxon>Polychaeta incertae sedis</taxon>
        <taxon>Dinophilidae</taxon>
        <taxon>Dimorphilus</taxon>
    </lineage>
</organism>
<dbReference type="GO" id="GO:0016020">
    <property type="term" value="C:membrane"/>
    <property type="evidence" value="ECO:0007669"/>
    <property type="project" value="UniProtKB-SubCell"/>
</dbReference>
<feature type="transmembrane region" description="Helical" evidence="11">
    <location>
        <begin position="466"/>
        <end position="488"/>
    </location>
</feature>
<feature type="transmembrane region" description="Helical" evidence="11">
    <location>
        <begin position="398"/>
        <end position="422"/>
    </location>
</feature>
<feature type="chain" id="PRO_5029818899" evidence="12">
    <location>
        <begin position="17"/>
        <end position="587"/>
    </location>
</feature>
<evidence type="ECO:0000313" key="17">
    <source>
        <dbReference type="Proteomes" id="UP000549394"/>
    </source>
</evidence>
<feature type="transmembrane region" description="Helical" evidence="11">
    <location>
        <begin position="434"/>
        <end position="454"/>
    </location>
</feature>
<name>A0A7I8W4Z7_9ANNE</name>
<evidence type="ECO:0000256" key="5">
    <source>
        <dbReference type="ARBA" id="ARBA00022692"/>
    </source>
</evidence>
<dbReference type="InterPro" id="IPR042307">
    <property type="entry name" value="Reeler_sf"/>
</dbReference>
<dbReference type="InterPro" id="IPR002861">
    <property type="entry name" value="Reeler_dom"/>
</dbReference>
<evidence type="ECO:0000256" key="2">
    <source>
        <dbReference type="ARBA" id="ARBA00004141"/>
    </source>
</evidence>
<dbReference type="InterPro" id="IPR042789">
    <property type="entry name" value="FRRS1L"/>
</dbReference>
<dbReference type="Pfam" id="PF02014">
    <property type="entry name" value="Reeler"/>
    <property type="match status" value="1"/>
</dbReference>
<dbReference type="PANTHER" id="PTHR46902">
    <property type="entry name" value="DOMON DOMAIN-CONTAINING PROTEIN FRRS1L"/>
    <property type="match status" value="1"/>
</dbReference>
<comment type="similarity">
    <text evidence="3">Belongs to the FRRS1 family.</text>
</comment>
<evidence type="ECO:0000256" key="1">
    <source>
        <dbReference type="ARBA" id="ARBA00001970"/>
    </source>
</evidence>
<dbReference type="CDD" id="cd08544">
    <property type="entry name" value="Reeler"/>
    <property type="match status" value="1"/>
</dbReference>
<evidence type="ECO:0000256" key="8">
    <source>
        <dbReference type="ARBA" id="ARBA00023004"/>
    </source>
</evidence>
<feature type="transmembrane region" description="Helical" evidence="11">
    <location>
        <begin position="565"/>
        <end position="586"/>
    </location>
</feature>
<dbReference type="InterPro" id="IPR005018">
    <property type="entry name" value="DOMON_domain"/>
</dbReference>
<evidence type="ECO:0000259" key="14">
    <source>
        <dbReference type="PROSITE" id="PS50939"/>
    </source>
</evidence>
<dbReference type="PANTHER" id="PTHR46902:SF1">
    <property type="entry name" value="DOMON DOMAIN-CONTAINING PROTEIN FRRS1L"/>
    <property type="match status" value="1"/>
</dbReference>
<dbReference type="PROSITE" id="PS50939">
    <property type="entry name" value="CYTOCHROME_B561"/>
    <property type="match status" value="1"/>
</dbReference>
<reference evidence="16 17" key="1">
    <citation type="submission" date="2020-08" db="EMBL/GenBank/DDBJ databases">
        <authorList>
            <person name="Hejnol A."/>
        </authorList>
    </citation>
    <scope>NUCLEOTIDE SEQUENCE [LARGE SCALE GENOMIC DNA]</scope>
</reference>
<dbReference type="SMART" id="SM00665">
    <property type="entry name" value="B561"/>
    <property type="match status" value="1"/>
</dbReference>
<dbReference type="EMBL" id="CAJFCJ010000018">
    <property type="protein sequence ID" value="CAD5122750.1"/>
    <property type="molecule type" value="Genomic_DNA"/>
</dbReference>
<dbReference type="PROSITE" id="PS51019">
    <property type="entry name" value="REELIN"/>
    <property type="match status" value="1"/>
</dbReference>